<proteinExistence type="predicted"/>
<dbReference type="PANTHER" id="PTHR14919">
    <property type="entry name" value="KPL2-RELATED"/>
    <property type="match status" value="1"/>
</dbReference>
<feature type="compositionally biased region" description="Basic and acidic residues" evidence="3">
    <location>
        <begin position="1531"/>
        <end position="1547"/>
    </location>
</feature>
<feature type="region of interest" description="Disordered" evidence="3">
    <location>
        <begin position="1525"/>
        <end position="1555"/>
    </location>
</feature>
<evidence type="ECO:0000259" key="4">
    <source>
        <dbReference type="Pfam" id="PF22946"/>
    </source>
</evidence>
<comment type="caution">
    <text evidence="5">The sequence shown here is derived from an EMBL/GenBank/DDBJ whole genome shotgun (WGS) entry which is preliminary data.</text>
</comment>
<dbReference type="InterPro" id="IPR052634">
    <property type="entry name" value="Sperm_flagellar-bone_growth"/>
</dbReference>
<feature type="domain" description="CPC1/SPEF2" evidence="4">
    <location>
        <begin position="271"/>
        <end position="376"/>
    </location>
</feature>
<feature type="region of interest" description="Disordered" evidence="3">
    <location>
        <begin position="593"/>
        <end position="632"/>
    </location>
</feature>
<reference evidence="5" key="1">
    <citation type="submission" date="2021-01" db="EMBL/GenBank/DDBJ databases">
        <title>Adiantum capillus-veneris genome.</title>
        <authorList>
            <person name="Fang Y."/>
            <person name="Liao Q."/>
        </authorList>
    </citation>
    <scope>NUCLEOTIDE SEQUENCE</scope>
    <source>
        <strain evidence="5">H3</strain>
        <tissue evidence="5">Leaf</tissue>
    </source>
</reference>
<feature type="compositionally biased region" description="Polar residues" evidence="3">
    <location>
        <begin position="534"/>
        <end position="543"/>
    </location>
</feature>
<keyword evidence="1" id="KW-0150">Chloroplast</keyword>
<dbReference type="InterPro" id="IPR054517">
    <property type="entry name" value="SPEF2_D5"/>
</dbReference>
<keyword evidence="1" id="KW-0934">Plastid</keyword>
<feature type="coiled-coil region" evidence="2">
    <location>
        <begin position="197"/>
        <end position="282"/>
    </location>
</feature>
<evidence type="ECO:0000256" key="2">
    <source>
        <dbReference type="SAM" id="Coils"/>
    </source>
</evidence>
<dbReference type="Proteomes" id="UP000886520">
    <property type="component" value="Chromosome 4"/>
</dbReference>
<dbReference type="OrthoDB" id="535826at2759"/>
<feature type="region of interest" description="Disordered" evidence="3">
    <location>
        <begin position="1651"/>
        <end position="1690"/>
    </location>
</feature>
<feature type="coiled-coil region" evidence="2">
    <location>
        <begin position="1195"/>
        <end position="1229"/>
    </location>
</feature>
<dbReference type="EMBL" id="JABFUD020000004">
    <property type="protein sequence ID" value="KAI5080663.1"/>
    <property type="molecule type" value="Genomic_DNA"/>
</dbReference>
<evidence type="ECO:0000313" key="5">
    <source>
        <dbReference type="EMBL" id="KAI5080663.1"/>
    </source>
</evidence>
<dbReference type="InterPro" id="IPR027417">
    <property type="entry name" value="P-loop_NTPase"/>
</dbReference>
<feature type="compositionally biased region" description="Basic and acidic residues" evidence="3">
    <location>
        <begin position="503"/>
        <end position="512"/>
    </location>
</feature>
<dbReference type="SUPFAM" id="SSF52540">
    <property type="entry name" value="P-loop containing nucleoside triphosphate hydrolases"/>
    <property type="match status" value="1"/>
</dbReference>
<feature type="compositionally biased region" description="Basic and acidic residues" evidence="3">
    <location>
        <begin position="594"/>
        <end position="609"/>
    </location>
</feature>
<evidence type="ECO:0000256" key="1">
    <source>
        <dbReference type="ARBA" id="ARBA00022528"/>
    </source>
</evidence>
<feature type="compositionally biased region" description="Low complexity" evidence="3">
    <location>
        <begin position="613"/>
        <end position="625"/>
    </location>
</feature>
<feature type="region of interest" description="Disordered" evidence="3">
    <location>
        <begin position="159"/>
        <end position="193"/>
    </location>
</feature>
<accession>A0A9D4ZM16</accession>
<keyword evidence="6" id="KW-1185">Reference proteome</keyword>
<feature type="region of interest" description="Disordered" evidence="3">
    <location>
        <begin position="1610"/>
        <end position="1635"/>
    </location>
</feature>
<sequence length="1778" mass="199050">MMDQKGMVPWRPASSQFYELTPKQRREEDLLHPFYEEQMRQEHARRVHEIKNLEAACQMRDHRRNLIHEVFQTQVKRRRIKELYEVSTHAALLVSWDTLEKQDFATKADVTQKMRREHHFAMDIDCHDFEDEVAVFESKGYELGADTSIDLALELKNKDKGKEKQKDTSKVSKDEKLTKKLKPVESSESTQDGSKVLLEIKERVSKVEKEKFETEQKRRMDEYETKQREREIEEITKKKDEEEKLKKFQEDQALQTEELQAAEHLEKENHALRLELEQQLAEQRNREWEAVLARDHEVLLMMKHDRDNEVNFEQRLWQEERQRKVEQRHLKHRNLCLEVLLQIINLAESSAMYKESTNCAPSAVEWWEWKNLFVRGAIQPINLSIESLEADTLLLKDEEVAEELQATVMDYVNEQGEWKFLHPIGTNKELGNIIFSLFHKRDLDPCPMPPPYLSSMQLKLAVVGSPFSGKTFVAKLLEDQFGIVRLEIDKIVASAIADATHNEEISDSHHQSNEQGASEVPPLEQRSSRETHASEGTTTSTISPRIALGQQAREAVANGLQVPDEVTVQLLLHVLESLDHCVFRELETPSLSPKDIKKKENSLRVKGNTEIHSSSQASSTPPASQKKAGKERGAVSKDGCIVKKKITGFILDGFPSTQHQAEILQRGLSGLKLVLESKSPEFISLLAPLPDFESSAVRPSYPLDALFLLEPLEEGDALNLAMGKYVDPKTGLFYHLEFHPPPENDRTGIVSRLEPIEDVSAAGKRIKDGMLMWNVLFEWINTFSNACLVHRDERKRISLDETYKTVQGLLDAKLKIPAAADAAKAAVEAEEAAIRAAYEAENASSQAKAIAQKLFLSKFAEVEALTMLERSNNDPAAKDILKKKVSESTSRLLQEATKAVKEAEASAETAKKAGDDACKASQVADEAASSVSAVMQAREEALAAAESAKLSALKSASAYQRAQLAADNALSNLTDTTNSVDNSDKSFLKQKILDLSAQPTEGKVETPSMLESNNHASEADQGCAEFNCHKSLTSWTQQRTEAVSQYFSLLIQIERERFLQTCCLLYEYFLNKSSSVIKDKFADGVSLPSPRSKQIKNLPPLPGWLPSVASALPHLHQVLEQTIISINAIAKATLEVQSVNPNQLSVGHKTPLKGSKGTSEANAVKEILNDGKLDHMAKIVLDETQLLLLRFERLASKAYNQLSDLEELLEGAKKQIKKWIEDSRKVKNETTDEVISIVQEAIEESIPLWYYMCLDGDRLAIVETNLQLDPPRPTGLQPLPDLSCCHYQVLEELVKTFLEGNLKGYVSMLQVIEAVQHAVEVVHTLCKNDVTLSMIPRVPGSKSRPGGPFQVWKDYTQTLVKISPENLVQVIDWRCFLISLVNAHFHNFICGASVEDIAKAHIAMKDAADEGSSFLQLPQFLGTKLWFDTDNGYICGERMKEILYSMLSFNSGLPWRILLLYLCKDSEVELALKKAHAAITGTLLEDVTLTPQELTSALYPCGPEGASDQGCQIWSSQEIKNLLHGQSEQEAEIRENVRGTDESDDNRTGSNTFVRSTGACRGSKLSEQSLISFELMASEQQSNSEKGGGITTSISSEAISRVDNYDRGASSICNSQKRSSSIDRAKKRASNIDNKQIRMSKIDCNEIRASKMDDNEMRTSNADGEVKIDSTCGKKQGERQQEADDDDDSAGSQLEVCSLFSEKAVATMNEFLAACDEALHRSPRTDEGGAPSPHESVEDNDIVFSLPDLLASELSSVLQARFCTDSLLVMKRASESSS</sequence>
<dbReference type="Pfam" id="PF22946">
    <property type="entry name" value="SPEF2_D5"/>
    <property type="match status" value="1"/>
</dbReference>
<keyword evidence="2" id="KW-0175">Coiled coil</keyword>
<organism evidence="5 6">
    <name type="scientific">Adiantum capillus-veneris</name>
    <name type="common">Maidenhair fern</name>
    <dbReference type="NCBI Taxonomy" id="13818"/>
    <lineage>
        <taxon>Eukaryota</taxon>
        <taxon>Viridiplantae</taxon>
        <taxon>Streptophyta</taxon>
        <taxon>Embryophyta</taxon>
        <taxon>Tracheophyta</taxon>
        <taxon>Polypodiopsida</taxon>
        <taxon>Polypodiidae</taxon>
        <taxon>Polypodiales</taxon>
        <taxon>Pteridineae</taxon>
        <taxon>Pteridaceae</taxon>
        <taxon>Vittarioideae</taxon>
        <taxon>Adiantum</taxon>
    </lineage>
</organism>
<feature type="region of interest" description="Disordered" evidence="3">
    <location>
        <begin position="503"/>
        <end position="545"/>
    </location>
</feature>
<dbReference type="PANTHER" id="PTHR14919:SF0">
    <property type="entry name" value="SPERM FLAGELLAR PROTEIN 2"/>
    <property type="match status" value="1"/>
</dbReference>
<evidence type="ECO:0000256" key="3">
    <source>
        <dbReference type="SAM" id="MobiDB-lite"/>
    </source>
</evidence>
<gene>
    <name evidence="5" type="ORF">GOP47_0003846</name>
</gene>
<protein>
    <recommendedName>
        <fullName evidence="4">CPC1/SPEF2 domain-containing protein</fullName>
    </recommendedName>
</protein>
<dbReference type="Gene3D" id="3.40.50.300">
    <property type="entry name" value="P-loop containing nucleotide triphosphate hydrolases"/>
    <property type="match status" value="1"/>
</dbReference>
<feature type="compositionally biased region" description="Basic and acidic residues" evidence="3">
    <location>
        <begin position="159"/>
        <end position="185"/>
    </location>
</feature>
<name>A0A9D4ZM16_ADICA</name>
<evidence type="ECO:0000313" key="6">
    <source>
        <dbReference type="Proteomes" id="UP000886520"/>
    </source>
</evidence>